<dbReference type="Proteomes" id="UP000325113">
    <property type="component" value="Unassembled WGS sequence"/>
</dbReference>
<dbReference type="EMBL" id="VLTN01000003">
    <property type="protein sequence ID" value="KAA0156793.1"/>
    <property type="molecule type" value="Genomic_DNA"/>
</dbReference>
<keyword evidence="1" id="KW-0175">Coiled coil</keyword>
<dbReference type="EMBL" id="VLTO01000004">
    <property type="protein sequence ID" value="KAA0177287.1"/>
    <property type="molecule type" value="Genomic_DNA"/>
</dbReference>
<dbReference type="Proteomes" id="UP000322899">
    <property type="component" value="Unassembled WGS sequence"/>
</dbReference>
<dbReference type="Proteomes" id="UP000323011">
    <property type="component" value="Unassembled WGS sequence"/>
</dbReference>
<comment type="caution">
    <text evidence="5">The sequence shown here is derived from an EMBL/GenBank/DDBJ whole genome shotgun (WGS) entry which is preliminary data.</text>
</comment>
<dbReference type="AlphaFoldDB" id="A0A5A8EKU2"/>
<dbReference type="EMBL" id="VLTM01000055">
    <property type="protein sequence ID" value="KAA0159338.1"/>
    <property type="molecule type" value="Genomic_DNA"/>
</dbReference>
<organism evidence="5 6">
    <name type="scientific">Cafeteria roenbergensis</name>
    <name type="common">Marine flagellate</name>
    <dbReference type="NCBI Taxonomy" id="33653"/>
    <lineage>
        <taxon>Eukaryota</taxon>
        <taxon>Sar</taxon>
        <taxon>Stramenopiles</taxon>
        <taxon>Bigyra</taxon>
        <taxon>Opalozoa</taxon>
        <taxon>Bicosoecida</taxon>
        <taxon>Cafeteriaceae</taxon>
        <taxon>Cafeteria</taxon>
    </lineage>
</organism>
<dbReference type="EMBL" id="VLTL01000178">
    <property type="protein sequence ID" value="KAA0155833.1"/>
    <property type="molecule type" value="Genomic_DNA"/>
</dbReference>
<name>A0A5A8EKU2_CAFRO</name>
<evidence type="ECO:0000313" key="8">
    <source>
        <dbReference type="Proteomes" id="UP000324907"/>
    </source>
</evidence>
<protein>
    <submittedName>
        <fullName evidence="5">Uncharacterized protein</fullName>
    </submittedName>
</protein>
<proteinExistence type="predicted"/>
<gene>
    <name evidence="5" type="ORF">FNF27_01065</name>
    <name evidence="2" type="ORF">FNF28_06671</name>
    <name evidence="3" type="ORF">FNF29_00904</name>
    <name evidence="4" type="ORF">FNF31_04925</name>
</gene>
<evidence type="ECO:0000313" key="6">
    <source>
        <dbReference type="Proteomes" id="UP000322899"/>
    </source>
</evidence>
<reference evidence="6 7" key="1">
    <citation type="submission" date="2019-07" db="EMBL/GenBank/DDBJ databases">
        <title>Genomes of Cafeteria roenbergensis.</title>
        <authorList>
            <person name="Fischer M.G."/>
            <person name="Hackl T."/>
            <person name="Roman M."/>
        </authorList>
    </citation>
    <scope>NUCLEOTIDE SEQUENCE [LARGE SCALE GENOMIC DNA]</scope>
    <source>
        <strain evidence="3 7">BVI</strain>
        <strain evidence="4 9">Cflag</strain>
        <strain evidence="5 6">E4-10P</strain>
        <strain evidence="2 8">RCC970-E3</strain>
    </source>
</reference>
<dbReference type="Proteomes" id="UP000324907">
    <property type="component" value="Unassembled WGS sequence"/>
</dbReference>
<sequence>MAGALPPPPPDLLRRIGLRLSELSGSTRSDAEAIMRKIRVLVATWPVAKQAYVDSHIERQEAEAEVQESREQLAAAKRGIFAAMDRGMHCDAAGQEEAVVETSAAVVRARRLIPALDARCKAAMERWEQAVWRHTMTDTRLEELSQSRAALQDQLARLTAAGQEAEQKELLAHWQALCADAIRQATAEDGAER</sequence>
<keyword evidence="7" id="KW-1185">Reference proteome</keyword>
<evidence type="ECO:0000313" key="7">
    <source>
        <dbReference type="Proteomes" id="UP000323011"/>
    </source>
</evidence>
<evidence type="ECO:0000256" key="1">
    <source>
        <dbReference type="SAM" id="Coils"/>
    </source>
</evidence>
<evidence type="ECO:0000313" key="4">
    <source>
        <dbReference type="EMBL" id="KAA0159338.1"/>
    </source>
</evidence>
<accession>A0A5A8EKU2</accession>
<evidence type="ECO:0000313" key="9">
    <source>
        <dbReference type="Proteomes" id="UP000325113"/>
    </source>
</evidence>
<evidence type="ECO:0000313" key="5">
    <source>
        <dbReference type="EMBL" id="KAA0177287.1"/>
    </source>
</evidence>
<evidence type="ECO:0000313" key="2">
    <source>
        <dbReference type="EMBL" id="KAA0155833.1"/>
    </source>
</evidence>
<feature type="coiled-coil region" evidence="1">
    <location>
        <begin position="141"/>
        <end position="168"/>
    </location>
</feature>
<evidence type="ECO:0000313" key="3">
    <source>
        <dbReference type="EMBL" id="KAA0156793.1"/>
    </source>
</evidence>
<feature type="coiled-coil region" evidence="1">
    <location>
        <begin position="52"/>
        <end position="79"/>
    </location>
</feature>